<accession>A0A183FAU6</accession>
<organism evidence="1 2">
    <name type="scientific">Heligmosomoides polygyrus</name>
    <name type="common">Parasitic roundworm</name>
    <dbReference type="NCBI Taxonomy" id="6339"/>
    <lineage>
        <taxon>Eukaryota</taxon>
        <taxon>Metazoa</taxon>
        <taxon>Ecdysozoa</taxon>
        <taxon>Nematoda</taxon>
        <taxon>Chromadorea</taxon>
        <taxon>Rhabditida</taxon>
        <taxon>Rhabditina</taxon>
        <taxon>Rhabditomorpha</taxon>
        <taxon>Strongyloidea</taxon>
        <taxon>Heligmosomidae</taxon>
        <taxon>Heligmosomoides</taxon>
    </lineage>
</organism>
<dbReference type="AlphaFoldDB" id="A0A183FAU6"/>
<evidence type="ECO:0000313" key="2">
    <source>
        <dbReference type="WBParaSite" id="HPBE_0000328801-mRNA-1"/>
    </source>
</evidence>
<proteinExistence type="predicted"/>
<keyword evidence="1" id="KW-1185">Reference proteome</keyword>
<protein>
    <submittedName>
        <fullName evidence="2">SECA_MOTOR_DEAD domain-containing protein</fullName>
    </submittedName>
</protein>
<evidence type="ECO:0000313" key="1">
    <source>
        <dbReference type="Proteomes" id="UP000050761"/>
    </source>
</evidence>
<dbReference type="PANTHER" id="PTHR21523">
    <property type="match status" value="1"/>
</dbReference>
<dbReference type="Pfam" id="PF04870">
    <property type="entry name" value="Moulting_cycle"/>
    <property type="match status" value="1"/>
</dbReference>
<dbReference type="WBParaSite" id="HPBE_0000328801-mRNA-1">
    <property type="protein sequence ID" value="HPBE_0000328801-mRNA-1"/>
    <property type="gene ID" value="HPBE_0000328801"/>
</dbReference>
<reference evidence="2" key="1">
    <citation type="submission" date="2019-09" db="UniProtKB">
        <authorList>
            <consortium name="WormBaseParasite"/>
        </authorList>
    </citation>
    <scope>IDENTIFICATION</scope>
</reference>
<dbReference type="InterPro" id="IPR006954">
    <property type="entry name" value="Mlt-10-like"/>
</dbReference>
<dbReference type="PANTHER" id="PTHR21523:SF37">
    <property type="entry name" value="MLT-TEN (MLT-10) RELATED"/>
    <property type="match status" value="1"/>
</dbReference>
<dbReference type="Proteomes" id="UP000050761">
    <property type="component" value="Unassembled WGS sequence"/>
</dbReference>
<name>A0A183FAU6_HELPZ</name>
<sequence length="168" mass="18984">LKLGMAMSGHNVTDFDGKNLKLISPRLLSLVPDDLDEETINLLSPSLLALHDQGQGMENDLSLGKALKYFDDQGHQEWLNFVIEASGVTDAITKMKDANLQEEGQRMEEQFRGENGQPLYFTKENVTEMFGNTERNKIDVFEELQKSLTPQQVRVLGPCFISTYTFLL</sequence>